<organism evidence="1 4">
    <name type="scientific">Vibrio tubiashii ATCC 19109</name>
    <dbReference type="NCBI Taxonomy" id="1051646"/>
    <lineage>
        <taxon>Bacteria</taxon>
        <taxon>Pseudomonadati</taxon>
        <taxon>Pseudomonadota</taxon>
        <taxon>Gammaproteobacteria</taxon>
        <taxon>Vibrionales</taxon>
        <taxon>Vibrionaceae</taxon>
        <taxon>Vibrio</taxon>
        <taxon>Vibrio oreintalis group</taxon>
    </lineage>
</organism>
<reference evidence="1 4" key="3">
    <citation type="submission" date="2014-08" db="EMBL/GenBank/DDBJ databases">
        <title>First Complete Genome Sequence of the Shellfish Pathogen Vibrio tubiashii.</title>
        <authorList>
            <person name="Richards G.P."/>
            <person name="Needleman D.S."/>
            <person name="Watson M.A."/>
            <person name="Bono J.L."/>
        </authorList>
    </citation>
    <scope>NUCLEOTIDE SEQUENCE [LARGE SCALE GENOMIC DNA]</scope>
    <source>
        <strain evidence="1 4">ATCC 19109</strain>
        <plasmid evidence="1">p48</plasmid>
        <plasmid evidence="4">Plasmid p48</plasmid>
    </source>
</reference>
<evidence type="ECO:0000313" key="3">
    <source>
        <dbReference type="Proteomes" id="UP000003836"/>
    </source>
</evidence>
<protein>
    <submittedName>
        <fullName evidence="1">Uncharacterized protein</fullName>
    </submittedName>
</protein>
<name>F9T6R8_9VIBR</name>
<reference evidence="2 3" key="2">
    <citation type="journal article" date="2012" name="Int. J. Syst. Evol. Microbiol.">
        <title>Vibrio caribbeanicus sp. nov., isolated from the marine sponge Scleritoderma cyanea.</title>
        <authorList>
            <person name="Hoffmann M."/>
            <person name="Monday S.R."/>
            <person name="Allard M.W."/>
            <person name="Strain E.A."/>
            <person name="Whittaker P."/>
            <person name="Naum M."/>
            <person name="McCarthy P.J."/>
            <person name="Lopez J.V."/>
            <person name="Fischer M."/>
            <person name="Brown E.W."/>
        </authorList>
    </citation>
    <scope>NUCLEOTIDE SEQUENCE [LARGE SCALE GENOMIC DNA]</scope>
    <source>
        <strain evidence="2 3">ATCC 19109</strain>
    </source>
</reference>
<dbReference type="HOGENOM" id="CLU_2482490_0_0_6"/>
<keyword evidence="1" id="KW-0614">Plasmid</keyword>
<reference evidence="2" key="1">
    <citation type="submission" date="2011-08" db="EMBL/GenBank/DDBJ databases">
        <authorList>
            <person name="Hoffman M."/>
            <person name="Strain E.A."/>
            <person name="Brown E."/>
            <person name="Allard M.W."/>
        </authorList>
    </citation>
    <scope>NUCLEOTIDE SEQUENCE</scope>
    <source>
        <strain evidence="2">ATCC 19109</strain>
    </source>
</reference>
<dbReference type="EMBL" id="CP009359">
    <property type="protein sequence ID" value="AIW17482.1"/>
    <property type="molecule type" value="Genomic_DNA"/>
</dbReference>
<gene>
    <name evidence="1" type="ORF">IX91_25840</name>
    <name evidence="2" type="ORF">VITU9109_02827</name>
</gene>
<dbReference type="RefSeq" id="WP_004745288.1">
    <property type="nucleotide sequence ID" value="NZ_AFWI01000154.1"/>
</dbReference>
<keyword evidence="3" id="KW-1185">Reference proteome</keyword>
<dbReference type="PATRIC" id="fig|1051646.9.peg.5038"/>
<geneLocation type="plasmid" evidence="1 4">
    <name>p48</name>
</geneLocation>
<evidence type="ECO:0000313" key="4">
    <source>
        <dbReference type="Proteomes" id="UP000030071"/>
    </source>
</evidence>
<evidence type="ECO:0000313" key="1">
    <source>
        <dbReference type="EMBL" id="AIW17482.1"/>
    </source>
</evidence>
<dbReference type="KEGG" id="vtu:IX91_25840"/>
<sequence>MRFDLSDFDIAALAEDLEPTNQVYIEFASTNKAEWVTLHVEQLTNSFDCGIEHWLNGEVQNDTKSDRFIARSLLEIVLTLKNFIILI</sequence>
<proteinExistence type="predicted"/>
<dbReference type="GeneID" id="23448148"/>
<dbReference type="Proteomes" id="UP000030071">
    <property type="component" value="Plasmid p48"/>
</dbReference>
<dbReference type="Proteomes" id="UP000003836">
    <property type="component" value="Unassembled WGS sequence"/>
</dbReference>
<evidence type="ECO:0000313" key="2">
    <source>
        <dbReference type="EMBL" id="EGU54473.1"/>
    </source>
</evidence>
<accession>F9T6R8</accession>
<dbReference type="EMBL" id="AFWI01000154">
    <property type="protein sequence ID" value="EGU54473.1"/>
    <property type="molecule type" value="Genomic_DNA"/>
</dbReference>
<dbReference type="AlphaFoldDB" id="F9T6R8"/>